<feature type="compositionally biased region" description="Polar residues" evidence="1">
    <location>
        <begin position="278"/>
        <end position="288"/>
    </location>
</feature>
<dbReference type="AlphaFoldDB" id="A0AAD4VT86"/>
<reference evidence="2 3" key="1">
    <citation type="journal article" date="2022" name="G3 (Bethesda)">
        <title>Whole-genome sequence and methylome profiling of the almond [Prunus dulcis (Mill.) D.A. Webb] cultivar 'Nonpareil'.</title>
        <authorList>
            <person name="D'Amico-Willman K.M."/>
            <person name="Ouma W.Z."/>
            <person name="Meulia T."/>
            <person name="Sideli G.M."/>
            <person name="Gradziel T.M."/>
            <person name="Fresnedo-Ramirez J."/>
        </authorList>
    </citation>
    <scope>NUCLEOTIDE SEQUENCE [LARGE SCALE GENOMIC DNA]</scope>
    <source>
        <strain evidence="2">Clone GOH B32 T37-40</strain>
    </source>
</reference>
<feature type="region of interest" description="Disordered" evidence="1">
    <location>
        <begin position="1"/>
        <end position="63"/>
    </location>
</feature>
<dbReference type="Proteomes" id="UP001054821">
    <property type="component" value="Chromosome 5"/>
</dbReference>
<dbReference type="EMBL" id="JAJFAZ020000005">
    <property type="protein sequence ID" value="KAI5329581.1"/>
    <property type="molecule type" value="Genomic_DNA"/>
</dbReference>
<feature type="region of interest" description="Disordered" evidence="1">
    <location>
        <begin position="198"/>
        <end position="302"/>
    </location>
</feature>
<sequence>MGPRPTAPSKVPLVAVVKSRSGPGGEDAKKLENGNGGVAKPSREGANRGEDAKKPENRNGAFPSSSSLKMFTFAKWLRNAAKINALKVKYVSCPNQQVGVIVAKVNPADLKRIGVVSSSNGSDSSGEKRILPTFNSRITALGLFLSLVKRGPKETLLAFAEHEDAKWSRPTGCGFTATEWQNLRDCIILLQKQVKPDLSTEMGPRPTAPSKVPLVPVVKSRSGPGGEDAKKLENGNGGVAKPSREGANGGEDAKKPENGNGGVAKPSREGANGGGHNGKQSEGGNVPSNGKPYSGVVAGDEGGKIFFVSSM</sequence>
<evidence type="ECO:0000313" key="2">
    <source>
        <dbReference type="EMBL" id="KAI5329581.1"/>
    </source>
</evidence>
<name>A0AAD4VT86_PRUDU</name>
<evidence type="ECO:0000313" key="3">
    <source>
        <dbReference type="Proteomes" id="UP001054821"/>
    </source>
</evidence>
<keyword evidence="3" id="KW-1185">Reference proteome</keyword>
<proteinExistence type="predicted"/>
<feature type="compositionally biased region" description="Low complexity" evidence="1">
    <location>
        <begin position="209"/>
        <end position="220"/>
    </location>
</feature>
<protein>
    <submittedName>
        <fullName evidence="2">Uncharacterized protein</fullName>
    </submittedName>
</protein>
<feature type="compositionally biased region" description="Basic and acidic residues" evidence="1">
    <location>
        <begin position="41"/>
        <end position="57"/>
    </location>
</feature>
<evidence type="ECO:0000256" key="1">
    <source>
        <dbReference type="SAM" id="MobiDB-lite"/>
    </source>
</evidence>
<accession>A0AAD4VT86</accession>
<comment type="caution">
    <text evidence="2">The sequence shown here is derived from an EMBL/GenBank/DDBJ whole genome shotgun (WGS) entry which is preliminary data.</text>
</comment>
<organism evidence="2 3">
    <name type="scientific">Prunus dulcis</name>
    <name type="common">Almond</name>
    <name type="synonym">Amygdalus dulcis</name>
    <dbReference type="NCBI Taxonomy" id="3755"/>
    <lineage>
        <taxon>Eukaryota</taxon>
        <taxon>Viridiplantae</taxon>
        <taxon>Streptophyta</taxon>
        <taxon>Embryophyta</taxon>
        <taxon>Tracheophyta</taxon>
        <taxon>Spermatophyta</taxon>
        <taxon>Magnoliopsida</taxon>
        <taxon>eudicotyledons</taxon>
        <taxon>Gunneridae</taxon>
        <taxon>Pentapetalae</taxon>
        <taxon>rosids</taxon>
        <taxon>fabids</taxon>
        <taxon>Rosales</taxon>
        <taxon>Rosaceae</taxon>
        <taxon>Amygdaloideae</taxon>
        <taxon>Amygdaleae</taxon>
        <taxon>Prunus</taxon>
    </lineage>
</organism>
<gene>
    <name evidence="2" type="ORF">L3X38_028978</name>
</gene>